<comment type="cofactor">
    <cofactor evidence="1">
        <name>Mn(2+)</name>
        <dbReference type="ChEBI" id="CHEBI:29035"/>
    </cofactor>
</comment>
<evidence type="ECO:0000313" key="16">
    <source>
        <dbReference type="Proteomes" id="UP000192050"/>
    </source>
</evidence>
<keyword evidence="16" id="KW-1185">Reference proteome</keyword>
<dbReference type="Gene3D" id="1.10.238.260">
    <property type="match status" value="1"/>
</dbReference>
<evidence type="ECO:0000256" key="11">
    <source>
        <dbReference type="ARBA" id="ARBA00023211"/>
    </source>
</evidence>
<sequence length="377" mass="41140">MPLKVGILDSTLREGEQTPGVLFNKNQRIEIAQLLSDAHVAMIEAGHPLVSPDIYSAIKEIMDMKASGMINSEIIAHSRAVNSDIDSAASLGVDRIAIFYGVSDIHLDNKTHRSRTEALDIIYDSISYASLTGIPVRFTAEDASRTDINFLRNVVRTAVDAGADRVSIADTLGILTPEKTAYIFNNLSDIKGVEYDFHGHNDMGMALANGLAAAESGATIIHSTVNGLGERVGIIPTQALGVLLNYHLGVDAINLLSLKPLSELIEKYSGITMPPNYPVTGSTAFTHKSGVHVDGIIRNPGTYEFMDPSRLGLQHSFTIDKYSGKHALREKLANMGINADDNKISYMLEKIKNNNMVYSEDDLKEIANSDNQRHYVK</sequence>
<comment type="catalytic activity">
    <reaction evidence="12">
        <text>acetyl-CoA + 2-oxoglutarate + H2O = (2R)-homocitrate + CoA + H(+)</text>
        <dbReference type="Rhea" id="RHEA:12929"/>
        <dbReference type="ChEBI" id="CHEBI:15377"/>
        <dbReference type="ChEBI" id="CHEBI:15378"/>
        <dbReference type="ChEBI" id="CHEBI:16810"/>
        <dbReference type="ChEBI" id="CHEBI:57287"/>
        <dbReference type="ChEBI" id="CHEBI:57288"/>
        <dbReference type="ChEBI" id="CHEBI:58884"/>
        <dbReference type="EC" id="2.3.3.14"/>
    </reaction>
    <physiologicalReaction direction="left-to-right" evidence="12">
        <dbReference type="Rhea" id="RHEA:12930"/>
    </physiologicalReaction>
</comment>
<dbReference type="SUPFAM" id="SSF51569">
    <property type="entry name" value="Aldolase"/>
    <property type="match status" value="1"/>
</dbReference>
<evidence type="ECO:0000256" key="1">
    <source>
        <dbReference type="ARBA" id="ARBA00001936"/>
    </source>
</evidence>
<dbReference type="Proteomes" id="UP000192050">
    <property type="component" value="Chromosome"/>
</dbReference>
<evidence type="ECO:0000256" key="12">
    <source>
        <dbReference type="ARBA" id="ARBA00048363"/>
    </source>
</evidence>
<dbReference type="KEGG" id="fai:FAD_1797"/>
<keyword evidence="11" id="KW-0464">Manganese</keyword>
<keyword evidence="7" id="KW-0808">Transferase</keyword>
<dbReference type="Gene3D" id="3.20.20.70">
    <property type="entry name" value="Aldolase class I"/>
    <property type="match status" value="1"/>
</dbReference>
<dbReference type="PANTHER" id="PTHR42880:SF1">
    <property type="entry name" value="ISOPROPYLMALATE_HOMOCITRATE_CITRAMALATE SYNTHASE FAMILY PROTEIN"/>
    <property type="match status" value="1"/>
</dbReference>
<dbReference type="RefSeq" id="WP_081143098.1">
    <property type="nucleotide sequence ID" value="NZ_CP015363.1"/>
</dbReference>
<dbReference type="AlphaFoldDB" id="A0A1V0N6D4"/>
<dbReference type="InterPro" id="IPR011872">
    <property type="entry name" value="Homocitrate_synth"/>
</dbReference>
<dbReference type="InterPro" id="IPR013785">
    <property type="entry name" value="Aldolase_TIM"/>
</dbReference>
<dbReference type="PROSITE" id="PS50991">
    <property type="entry name" value="PYR_CT"/>
    <property type="match status" value="1"/>
</dbReference>
<dbReference type="UniPathway" id="UPA00033">
    <property type="reaction ID" value="UER00028"/>
</dbReference>
<dbReference type="Pfam" id="PF00682">
    <property type="entry name" value="HMGL-like"/>
    <property type="match status" value="1"/>
</dbReference>
<evidence type="ECO:0000256" key="6">
    <source>
        <dbReference type="ARBA" id="ARBA00022605"/>
    </source>
</evidence>
<evidence type="ECO:0000256" key="5">
    <source>
        <dbReference type="ARBA" id="ARBA00012974"/>
    </source>
</evidence>
<dbReference type="GO" id="GO:0046872">
    <property type="term" value="F:metal ion binding"/>
    <property type="evidence" value="ECO:0007669"/>
    <property type="project" value="UniProtKB-KW"/>
</dbReference>
<evidence type="ECO:0000313" key="15">
    <source>
        <dbReference type="EMBL" id="ARD85636.1"/>
    </source>
</evidence>
<dbReference type="InterPro" id="IPR000891">
    <property type="entry name" value="PYR_CT"/>
</dbReference>
<protein>
    <recommendedName>
        <fullName evidence="5 13">Homocitrate synthase</fullName>
        <ecNumber evidence="5 13">2.3.3.14</ecNumber>
    </recommendedName>
</protein>
<dbReference type="GO" id="GO:0004410">
    <property type="term" value="F:homocitrate synthase activity"/>
    <property type="evidence" value="ECO:0007669"/>
    <property type="project" value="UniProtKB-EC"/>
</dbReference>
<evidence type="ECO:0000256" key="10">
    <source>
        <dbReference type="ARBA" id="ARBA00023154"/>
    </source>
</evidence>
<dbReference type="Pfam" id="PF22617">
    <property type="entry name" value="HCS_D2"/>
    <property type="match status" value="1"/>
</dbReference>
<reference evidence="15 16" key="1">
    <citation type="submission" date="2011-10" db="EMBL/GenBank/DDBJ databases">
        <title>Metabolic and evolutionary patterns in the extreme acidophile Ferroplasma acidiphilum.</title>
        <authorList>
            <person name="Golyshina O.V."/>
            <person name="Kozyavkin S.A."/>
            <person name="Tatusov R.L."/>
            <person name="Slesarev A.I."/>
            <person name="Golyshin P.N."/>
        </authorList>
    </citation>
    <scope>NUCLEOTIDE SEQUENCE [LARGE SCALE GENOMIC DNA]</scope>
    <source>
        <strain evidence="16">Y</strain>
    </source>
</reference>
<keyword evidence="8" id="KW-0479">Metal-binding</keyword>
<dbReference type="OrthoDB" id="57343at2157"/>
<dbReference type="PANTHER" id="PTHR42880">
    <property type="entry name" value="HOMOCITRATE SYNTHASE"/>
    <property type="match status" value="1"/>
</dbReference>
<evidence type="ECO:0000256" key="9">
    <source>
        <dbReference type="ARBA" id="ARBA00022842"/>
    </source>
</evidence>
<dbReference type="NCBIfam" id="TIGR02146">
    <property type="entry name" value="LysS_fung_arch"/>
    <property type="match status" value="1"/>
</dbReference>
<evidence type="ECO:0000259" key="14">
    <source>
        <dbReference type="PROSITE" id="PS50991"/>
    </source>
</evidence>
<keyword evidence="9" id="KW-0460">Magnesium</keyword>
<dbReference type="InterPro" id="IPR054691">
    <property type="entry name" value="LeuA/HCS_post-cat"/>
</dbReference>
<dbReference type="GO" id="GO:0019878">
    <property type="term" value="P:lysine biosynthetic process via aminoadipic acid"/>
    <property type="evidence" value="ECO:0007669"/>
    <property type="project" value="UniProtKB-UniPathway"/>
</dbReference>
<evidence type="ECO:0000256" key="7">
    <source>
        <dbReference type="ARBA" id="ARBA00022679"/>
    </source>
</evidence>
<evidence type="ECO:0000256" key="8">
    <source>
        <dbReference type="ARBA" id="ARBA00022723"/>
    </source>
</evidence>
<dbReference type="GeneID" id="31677287"/>
<proteinExistence type="inferred from homology"/>
<dbReference type="EMBL" id="CP015363">
    <property type="protein sequence ID" value="ARD85636.1"/>
    <property type="molecule type" value="Genomic_DNA"/>
</dbReference>
<name>A0A1V0N6D4_9ARCH</name>
<evidence type="ECO:0000256" key="2">
    <source>
        <dbReference type="ARBA" id="ARBA00001946"/>
    </source>
</evidence>
<evidence type="ECO:0000256" key="3">
    <source>
        <dbReference type="ARBA" id="ARBA00004755"/>
    </source>
</evidence>
<organism evidence="15 16">
    <name type="scientific">Ferroplasma acidiphilum</name>
    <dbReference type="NCBI Taxonomy" id="74969"/>
    <lineage>
        <taxon>Archaea</taxon>
        <taxon>Methanobacteriati</taxon>
        <taxon>Thermoplasmatota</taxon>
        <taxon>Thermoplasmata</taxon>
        <taxon>Thermoplasmatales</taxon>
        <taxon>Ferroplasmaceae</taxon>
        <taxon>Ferroplasma</taxon>
    </lineage>
</organism>
<feature type="domain" description="Pyruvate carboxyltransferase" evidence="14">
    <location>
        <begin position="5"/>
        <end position="259"/>
    </location>
</feature>
<accession>A0A1V0N6D4</accession>
<dbReference type="EC" id="2.3.3.14" evidence="5 13"/>
<gene>
    <name evidence="15" type="ORF">FAD_1797</name>
</gene>
<keyword evidence="10" id="KW-0457">Lysine biosynthesis</keyword>
<comment type="pathway">
    <text evidence="3">Amino-acid biosynthesis; L-lysine biosynthesis via AAA pathway; L-alpha-aminoadipate from 2-oxoglutarate: step 1/5.</text>
</comment>
<evidence type="ECO:0000256" key="4">
    <source>
        <dbReference type="ARBA" id="ARBA00006154"/>
    </source>
</evidence>
<comment type="cofactor">
    <cofactor evidence="2">
        <name>Mg(2+)</name>
        <dbReference type="ChEBI" id="CHEBI:18420"/>
    </cofactor>
</comment>
<comment type="similarity">
    <text evidence="4">Belongs to the alpha-IPM synthase/homocitrate synthase family.</text>
</comment>
<dbReference type="STRING" id="74969.FAD_1797"/>
<keyword evidence="6" id="KW-0028">Amino-acid biosynthesis</keyword>
<evidence type="ECO:0000256" key="13">
    <source>
        <dbReference type="NCBIfam" id="TIGR02146"/>
    </source>
</evidence>